<keyword evidence="3" id="KW-1185">Reference proteome</keyword>
<dbReference type="EMBL" id="ML976620">
    <property type="protein sequence ID" value="KAF1840304.1"/>
    <property type="molecule type" value="Genomic_DNA"/>
</dbReference>
<name>A0A9P4L3H0_9PLEO</name>
<gene>
    <name evidence="2" type="ORF">K460DRAFT_371510</name>
</gene>
<evidence type="ECO:0000313" key="3">
    <source>
        <dbReference type="Proteomes" id="UP000800039"/>
    </source>
</evidence>
<sequence length="61" mass="7283">MNLEEEMETLIDIRLELEDKAKVADESSDDENDEEEEEEDDDDDEEDSEPIARPAKRWRRN</sequence>
<evidence type="ECO:0000256" key="1">
    <source>
        <dbReference type="SAM" id="MobiDB-lite"/>
    </source>
</evidence>
<feature type="region of interest" description="Disordered" evidence="1">
    <location>
        <begin position="18"/>
        <end position="61"/>
    </location>
</feature>
<accession>A0A9P4L3H0</accession>
<feature type="compositionally biased region" description="Acidic residues" evidence="1">
    <location>
        <begin position="26"/>
        <end position="49"/>
    </location>
</feature>
<evidence type="ECO:0000313" key="2">
    <source>
        <dbReference type="EMBL" id="KAF1840304.1"/>
    </source>
</evidence>
<reference evidence="2" key="1">
    <citation type="submission" date="2020-01" db="EMBL/GenBank/DDBJ databases">
        <authorList>
            <consortium name="DOE Joint Genome Institute"/>
            <person name="Haridas S."/>
            <person name="Albert R."/>
            <person name="Binder M."/>
            <person name="Bloem J."/>
            <person name="Labutti K."/>
            <person name="Salamov A."/>
            <person name="Andreopoulos B."/>
            <person name="Baker S.E."/>
            <person name="Barry K."/>
            <person name="Bills G."/>
            <person name="Bluhm B.H."/>
            <person name="Cannon C."/>
            <person name="Castanera R."/>
            <person name="Culley D.E."/>
            <person name="Daum C."/>
            <person name="Ezra D."/>
            <person name="Gonzalez J.B."/>
            <person name="Henrissat B."/>
            <person name="Kuo A."/>
            <person name="Liang C."/>
            <person name="Lipzen A."/>
            <person name="Lutzoni F."/>
            <person name="Magnuson J."/>
            <person name="Mondo S."/>
            <person name="Nolan M."/>
            <person name="Ohm R."/>
            <person name="Pangilinan J."/>
            <person name="Park H.-J."/>
            <person name="Ramirez L."/>
            <person name="Alfaro M."/>
            <person name="Sun H."/>
            <person name="Tritt A."/>
            <person name="Yoshinaga Y."/>
            <person name="Zwiers L.-H."/>
            <person name="Turgeon B.G."/>
            <person name="Goodwin S.B."/>
            <person name="Spatafora J.W."/>
            <person name="Crous P.W."/>
            <person name="Grigoriev I.V."/>
        </authorList>
    </citation>
    <scope>NUCLEOTIDE SEQUENCE</scope>
    <source>
        <strain evidence="2">CBS 394.84</strain>
    </source>
</reference>
<dbReference type="AlphaFoldDB" id="A0A9P4L3H0"/>
<proteinExistence type="predicted"/>
<dbReference type="GeneID" id="63851620"/>
<dbReference type="RefSeq" id="XP_040782867.1">
    <property type="nucleotide sequence ID" value="XM_040934369.1"/>
</dbReference>
<organism evidence="2 3">
    <name type="scientific">Cucurbitaria berberidis CBS 394.84</name>
    <dbReference type="NCBI Taxonomy" id="1168544"/>
    <lineage>
        <taxon>Eukaryota</taxon>
        <taxon>Fungi</taxon>
        <taxon>Dikarya</taxon>
        <taxon>Ascomycota</taxon>
        <taxon>Pezizomycotina</taxon>
        <taxon>Dothideomycetes</taxon>
        <taxon>Pleosporomycetidae</taxon>
        <taxon>Pleosporales</taxon>
        <taxon>Pleosporineae</taxon>
        <taxon>Cucurbitariaceae</taxon>
        <taxon>Cucurbitaria</taxon>
    </lineage>
</organism>
<protein>
    <submittedName>
        <fullName evidence="2">Uncharacterized protein</fullName>
    </submittedName>
</protein>
<comment type="caution">
    <text evidence="2">The sequence shown here is derived from an EMBL/GenBank/DDBJ whole genome shotgun (WGS) entry which is preliminary data.</text>
</comment>
<dbReference type="Proteomes" id="UP000800039">
    <property type="component" value="Unassembled WGS sequence"/>
</dbReference>